<dbReference type="CDD" id="cd05230">
    <property type="entry name" value="UGD_SDR_e"/>
    <property type="match status" value="1"/>
</dbReference>
<dbReference type="Proteomes" id="UP000642509">
    <property type="component" value="Unassembled WGS sequence"/>
</dbReference>
<gene>
    <name evidence="6" type="ORF">GCM10010977_27050</name>
</gene>
<dbReference type="InterPro" id="IPR036291">
    <property type="entry name" value="NAD(P)-bd_dom_sf"/>
</dbReference>
<dbReference type="Gene3D" id="3.40.50.720">
    <property type="entry name" value="NAD(P)-binding Rossmann-like Domain"/>
    <property type="match status" value="1"/>
</dbReference>
<dbReference type="InterPro" id="IPR044516">
    <property type="entry name" value="UXS-like"/>
</dbReference>
<evidence type="ECO:0000256" key="1">
    <source>
        <dbReference type="ARBA" id="ARBA00001911"/>
    </source>
</evidence>
<comment type="caution">
    <text evidence="6">The sequence shown here is derived from an EMBL/GenBank/DDBJ whole genome shotgun (WGS) entry which is preliminary data.</text>
</comment>
<protein>
    <submittedName>
        <fullName evidence="6">Epimerase</fullName>
    </submittedName>
</protein>
<evidence type="ECO:0000256" key="3">
    <source>
        <dbReference type="ARBA" id="ARBA00023027"/>
    </source>
</evidence>
<sequence>MNPENRQNDTGAGPQRPIRRAVVTGGAGFLGSHLCTELRRREVEVVCLDNFLTGNAVNIEHLIGDPGFRLVQCDVTDYIHVPGEVDLVLHFASPASPIDYLKLPIHTLKVGSIGTLHALGLAKDKGARFILASTSEVYGDPQVHPQSEDYWGHVNPVGPRGVYDEAKRFAEAMTVAYRGQHAVDTGIVRIFNTFGPRMRPYDGRAIPTFIRQALAGEPLTVTGDGEQTRSVCYVSDLVRGILALAWSDHSGPMNIGNPHELSVLQIARDVVAATGSDSPIEFIDRPVDDPMVRRPDTTLASHELDWTPEVPWTEGLARTVEWFRTAVNEDSLEAATRQD</sequence>
<accession>A0ABQ2M8G6</accession>
<dbReference type="PANTHER" id="PTHR43078">
    <property type="entry name" value="UDP-GLUCURONIC ACID DECARBOXYLASE-RELATED"/>
    <property type="match status" value="1"/>
</dbReference>
<dbReference type="EMBL" id="BMLQ01000008">
    <property type="protein sequence ID" value="GGO48144.1"/>
    <property type="molecule type" value="Genomic_DNA"/>
</dbReference>
<feature type="domain" description="NAD-dependent epimerase/dehydratase" evidence="5">
    <location>
        <begin position="22"/>
        <end position="256"/>
    </location>
</feature>
<dbReference type="SUPFAM" id="SSF51735">
    <property type="entry name" value="NAD(P)-binding Rossmann-fold domains"/>
    <property type="match status" value="1"/>
</dbReference>
<dbReference type="RefSeq" id="WP_188806681.1">
    <property type="nucleotide sequence ID" value="NZ_BAAAOU010000007.1"/>
</dbReference>
<keyword evidence="7" id="KW-1185">Reference proteome</keyword>
<keyword evidence="2" id="KW-0210">Decarboxylase</keyword>
<keyword evidence="4" id="KW-0456">Lyase</keyword>
<organism evidence="6 7">
    <name type="scientific">Citricoccus zhacaiensis</name>
    <dbReference type="NCBI Taxonomy" id="489142"/>
    <lineage>
        <taxon>Bacteria</taxon>
        <taxon>Bacillati</taxon>
        <taxon>Actinomycetota</taxon>
        <taxon>Actinomycetes</taxon>
        <taxon>Micrococcales</taxon>
        <taxon>Micrococcaceae</taxon>
        <taxon>Citricoccus</taxon>
    </lineage>
</organism>
<proteinExistence type="predicted"/>
<evidence type="ECO:0000313" key="7">
    <source>
        <dbReference type="Proteomes" id="UP000642509"/>
    </source>
</evidence>
<dbReference type="Gene3D" id="3.90.25.10">
    <property type="entry name" value="UDP-galactose 4-epimerase, domain 1"/>
    <property type="match status" value="1"/>
</dbReference>
<keyword evidence="3" id="KW-0520">NAD</keyword>
<evidence type="ECO:0000259" key="5">
    <source>
        <dbReference type="Pfam" id="PF01370"/>
    </source>
</evidence>
<comment type="cofactor">
    <cofactor evidence="1">
        <name>NAD(+)</name>
        <dbReference type="ChEBI" id="CHEBI:57540"/>
    </cofactor>
</comment>
<dbReference type="InterPro" id="IPR001509">
    <property type="entry name" value="Epimerase_deHydtase"/>
</dbReference>
<evidence type="ECO:0000256" key="4">
    <source>
        <dbReference type="ARBA" id="ARBA00023239"/>
    </source>
</evidence>
<evidence type="ECO:0000313" key="6">
    <source>
        <dbReference type="EMBL" id="GGO48144.1"/>
    </source>
</evidence>
<evidence type="ECO:0000256" key="2">
    <source>
        <dbReference type="ARBA" id="ARBA00022793"/>
    </source>
</evidence>
<reference evidence="7" key="1">
    <citation type="journal article" date="2019" name="Int. J. Syst. Evol. Microbiol.">
        <title>The Global Catalogue of Microorganisms (GCM) 10K type strain sequencing project: providing services to taxonomists for standard genome sequencing and annotation.</title>
        <authorList>
            <consortium name="The Broad Institute Genomics Platform"/>
            <consortium name="The Broad Institute Genome Sequencing Center for Infectious Disease"/>
            <person name="Wu L."/>
            <person name="Ma J."/>
        </authorList>
    </citation>
    <scope>NUCLEOTIDE SEQUENCE [LARGE SCALE GENOMIC DNA]</scope>
    <source>
        <strain evidence="7">CGMCC 1.7064</strain>
    </source>
</reference>
<dbReference type="PANTHER" id="PTHR43078:SF6">
    <property type="entry name" value="UDP-GLUCURONIC ACID DECARBOXYLASE 1"/>
    <property type="match status" value="1"/>
</dbReference>
<dbReference type="Pfam" id="PF01370">
    <property type="entry name" value="Epimerase"/>
    <property type="match status" value="1"/>
</dbReference>
<name>A0ABQ2M8G6_9MICC</name>